<dbReference type="EMBL" id="CAMKVN010005175">
    <property type="protein sequence ID" value="CAI2188387.1"/>
    <property type="molecule type" value="Genomic_DNA"/>
</dbReference>
<sequence>MFANRESTEQSTIDDSPNCSNIANFDVACTFVIPNTGFEIYIRNNSSRSASRDCDYESHTQPRHDKTTLPDCQPEEICIGHYHTVEDDLGTPHATCKNYPLTNNGLCIRWKTIQVDQVIASENDSLIDQSTHKHNYT</sequence>
<dbReference type="Proteomes" id="UP001153678">
    <property type="component" value="Unassembled WGS sequence"/>
</dbReference>
<dbReference type="AlphaFoldDB" id="A0A9W4T0R9"/>
<reference evidence="2" key="1">
    <citation type="submission" date="2022-08" db="EMBL/GenBank/DDBJ databases">
        <authorList>
            <person name="Kallberg Y."/>
            <person name="Tangrot J."/>
            <person name="Rosling A."/>
        </authorList>
    </citation>
    <scope>NUCLEOTIDE SEQUENCE</scope>
    <source>
        <strain evidence="2">Wild A</strain>
    </source>
</reference>
<organism evidence="2 3">
    <name type="scientific">Funneliformis geosporum</name>
    <dbReference type="NCBI Taxonomy" id="1117311"/>
    <lineage>
        <taxon>Eukaryota</taxon>
        <taxon>Fungi</taxon>
        <taxon>Fungi incertae sedis</taxon>
        <taxon>Mucoromycota</taxon>
        <taxon>Glomeromycotina</taxon>
        <taxon>Glomeromycetes</taxon>
        <taxon>Glomerales</taxon>
        <taxon>Glomeraceae</taxon>
        <taxon>Funneliformis</taxon>
    </lineage>
</organism>
<feature type="region of interest" description="Disordered" evidence="1">
    <location>
        <begin position="49"/>
        <end position="68"/>
    </location>
</feature>
<evidence type="ECO:0000313" key="2">
    <source>
        <dbReference type="EMBL" id="CAI2188387.1"/>
    </source>
</evidence>
<accession>A0A9W4T0R9</accession>
<gene>
    <name evidence="2" type="ORF">FWILDA_LOCUS13553</name>
</gene>
<feature type="compositionally biased region" description="Basic and acidic residues" evidence="1">
    <location>
        <begin position="50"/>
        <end position="68"/>
    </location>
</feature>
<proteinExistence type="predicted"/>
<keyword evidence="3" id="KW-1185">Reference proteome</keyword>
<name>A0A9W4T0R9_9GLOM</name>
<comment type="caution">
    <text evidence="2">The sequence shown here is derived from an EMBL/GenBank/DDBJ whole genome shotgun (WGS) entry which is preliminary data.</text>
</comment>
<protein>
    <submittedName>
        <fullName evidence="2">4850_t:CDS:1</fullName>
    </submittedName>
</protein>
<evidence type="ECO:0000256" key="1">
    <source>
        <dbReference type="SAM" id="MobiDB-lite"/>
    </source>
</evidence>
<evidence type="ECO:0000313" key="3">
    <source>
        <dbReference type="Proteomes" id="UP001153678"/>
    </source>
</evidence>